<dbReference type="InterPro" id="IPR003439">
    <property type="entry name" value="ABC_transporter-like_ATP-bd"/>
</dbReference>
<evidence type="ECO:0000256" key="3">
    <source>
        <dbReference type="ARBA" id="ARBA00022448"/>
    </source>
</evidence>
<keyword evidence="13" id="KW-1185">Reference proteome</keyword>
<dbReference type="FunFam" id="3.40.50.300:FF:000127">
    <property type="entry name" value="Ribose import ATP-binding protein RbsA"/>
    <property type="match status" value="1"/>
</dbReference>
<dbReference type="InterPro" id="IPR027417">
    <property type="entry name" value="P-loop_NTPase"/>
</dbReference>
<accession>A0A7X0F7K3</accession>
<dbReference type="Gene3D" id="3.40.50.300">
    <property type="entry name" value="P-loop containing nucleotide triphosphate hydrolases"/>
    <property type="match status" value="2"/>
</dbReference>
<feature type="domain" description="ABC transporter" evidence="11">
    <location>
        <begin position="270"/>
        <end position="512"/>
    </location>
</feature>
<dbReference type="PROSITE" id="PS00211">
    <property type="entry name" value="ABC_TRANSPORTER_1"/>
    <property type="match status" value="1"/>
</dbReference>
<dbReference type="InterPro" id="IPR050107">
    <property type="entry name" value="ABC_carbohydrate_import_ATPase"/>
</dbReference>
<evidence type="ECO:0000256" key="4">
    <source>
        <dbReference type="ARBA" id="ARBA00022475"/>
    </source>
</evidence>
<evidence type="ECO:0000256" key="1">
    <source>
        <dbReference type="ARBA" id="ARBA00004202"/>
    </source>
</evidence>
<dbReference type="RefSeq" id="WP_055970679.1">
    <property type="nucleotide sequence ID" value="NZ_BAABEG010000001.1"/>
</dbReference>
<evidence type="ECO:0000256" key="9">
    <source>
        <dbReference type="ARBA" id="ARBA00022967"/>
    </source>
</evidence>
<evidence type="ECO:0000256" key="8">
    <source>
        <dbReference type="ARBA" id="ARBA00022840"/>
    </source>
</evidence>
<name>A0A7X0F7K3_9HYPH</name>
<evidence type="ECO:0000256" key="6">
    <source>
        <dbReference type="ARBA" id="ARBA00022737"/>
    </source>
</evidence>
<evidence type="ECO:0000256" key="2">
    <source>
        <dbReference type="ARBA" id="ARBA00005417"/>
    </source>
</evidence>
<evidence type="ECO:0000256" key="10">
    <source>
        <dbReference type="ARBA" id="ARBA00023136"/>
    </source>
</evidence>
<keyword evidence="8 12" id="KW-0067">ATP-binding</keyword>
<dbReference type="GO" id="GO:0005524">
    <property type="term" value="F:ATP binding"/>
    <property type="evidence" value="ECO:0007669"/>
    <property type="project" value="UniProtKB-KW"/>
</dbReference>
<feature type="domain" description="ABC transporter" evidence="11">
    <location>
        <begin position="23"/>
        <end position="259"/>
    </location>
</feature>
<keyword evidence="10" id="KW-0472">Membrane</keyword>
<dbReference type="GO" id="GO:0016887">
    <property type="term" value="F:ATP hydrolysis activity"/>
    <property type="evidence" value="ECO:0007669"/>
    <property type="project" value="InterPro"/>
</dbReference>
<comment type="similarity">
    <text evidence="2">Belongs to the ABC transporter superfamily.</text>
</comment>
<keyword evidence="4" id="KW-1003">Cell membrane</keyword>
<dbReference type="CDD" id="cd03215">
    <property type="entry name" value="ABC_Carb_Monos_II"/>
    <property type="match status" value="1"/>
</dbReference>
<dbReference type="PROSITE" id="PS50893">
    <property type="entry name" value="ABC_TRANSPORTER_2"/>
    <property type="match status" value="2"/>
</dbReference>
<dbReference type="Pfam" id="PF00005">
    <property type="entry name" value="ABC_tran"/>
    <property type="match status" value="2"/>
</dbReference>
<dbReference type="GO" id="GO:0005886">
    <property type="term" value="C:plasma membrane"/>
    <property type="evidence" value="ECO:0007669"/>
    <property type="project" value="UniProtKB-SubCell"/>
</dbReference>
<keyword evidence="6" id="KW-0677">Repeat</keyword>
<evidence type="ECO:0000259" key="11">
    <source>
        <dbReference type="PROSITE" id="PS50893"/>
    </source>
</evidence>
<dbReference type="CDD" id="cd03216">
    <property type="entry name" value="ABC_Carb_Monos_I"/>
    <property type="match status" value="1"/>
</dbReference>
<comment type="caution">
    <text evidence="12">The sequence shown here is derived from an EMBL/GenBank/DDBJ whole genome shotgun (WGS) entry which is preliminary data.</text>
</comment>
<evidence type="ECO:0000313" key="12">
    <source>
        <dbReference type="EMBL" id="MBB6354573.1"/>
    </source>
</evidence>
<dbReference type="SMART" id="SM00382">
    <property type="entry name" value="AAA"/>
    <property type="match status" value="2"/>
</dbReference>
<comment type="subcellular location">
    <subcellularLocation>
        <location evidence="1">Cell membrane</location>
        <topology evidence="1">Peripheral membrane protein</topology>
    </subcellularLocation>
</comment>
<sequence>MLDRKVDEDRSREGFAAAGEPLMRIRGIAKAFPGVRALAGVNLDVFAGEVHALCGENGAGKSTLMKILAGGIRPDAGEILHSGAAYEPKNPRDARNGGVVLIHQEMSLAPDLSVAENIFLGSLPCKWNGMIDRRKLNDDAERALKACGYDIDPAARVGDLPIARQQMVEIARAAAFPCSVVIFDEPTATLTEAEAESLFRTIERLRKNNVAIIYISHKMKEIFRLSDRISVLRDGETQATLRTADADEAQVMSLMIGRTLDRRQASTWKFAGNEVLTVSGLSSPGAFEDVGFSISEGEILGLYGLVGAGRSELAEAIFGLRPASGTLLWRGRPVTVRHPRDAVALGIGLVPEDRKKQGLVLGAGGRENVILANLARLSAWGLLRRTRAAALYSEFTERLRLRSPSPTTAVVTLSGGNQQKVVLAKWLATDPRLLILDEPTRGIDVGAKDEVYKIIRELAANGMAVLLISSEMPEVLGLSDRIVTMHHGRLTGEFKGGEVGEEDLIRAVMSTDHNRPAKPPAAA</sequence>
<keyword evidence="3" id="KW-0813">Transport</keyword>
<reference evidence="12 13" key="1">
    <citation type="submission" date="2020-08" db="EMBL/GenBank/DDBJ databases">
        <title>Genomic Encyclopedia of Type Strains, Phase IV (KMG-IV): sequencing the most valuable type-strain genomes for metagenomic binning, comparative biology and taxonomic classification.</title>
        <authorList>
            <person name="Goeker M."/>
        </authorList>
    </citation>
    <scope>NUCLEOTIDE SEQUENCE [LARGE SCALE GENOMIC DNA]</scope>
    <source>
        <strain evidence="12 13">DSM 7051</strain>
    </source>
</reference>
<dbReference type="Proteomes" id="UP000536262">
    <property type="component" value="Unassembled WGS sequence"/>
</dbReference>
<dbReference type="SUPFAM" id="SSF52540">
    <property type="entry name" value="P-loop containing nucleoside triphosphate hydrolases"/>
    <property type="match status" value="2"/>
</dbReference>
<dbReference type="PANTHER" id="PTHR43790:SF9">
    <property type="entry name" value="GALACTOFURANOSE TRANSPORTER ATP-BINDING PROTEIN YTFR"/>
    <property type="match status" value="1"/>
</dbReference>
<proteinExistence type="inferred from homology"/>
<gene>
    <name evidence="12" type="ORF">GGR00_002357</name>
</gene>
<protein>
    <submittedName>
        <fullName evidence="12">Ribose transport system ATP-binding protein</fullName>
    </submittedName>
</protein>
<dbReference type="AlphaFoldDB" id="A0A7X0F7K3"/>
<keyword evidence="9" id="KW-1278">Translocase</keyword>
<keyword evidence="5" id="KW-0762">Sugar transport</keyword>
<keyword evidence="7" id="KW-0547">Nucleotide-binding</keyword>
<evidence type="ECO:0000256" key="7">
    <source>
        <dbReference type="ARBA" id="ARBA00022741"/>
    </source>
</evidence>
<organism evidence="12 13">
    <name type="scientific">Aminobacter aganoensis</name>
    <dbReference type="NCBI Taxonomy" id="83264"/>
    <lineage>
        <taxon>Bacteria</taxon>
        <taxon>Pseudomonadati</taxon>
        <taxon>Pseudomonadota</taxon>
        <taxon>Alphaproteobacteria</taxon>
        <taxon>Hyphomicrobiales</taxon>
        <taxon>Phyllobacteriaceae</taxon>
        <taxon>Aminobacter</taxon>
    </lineage>
</organism>
<dbReference type="EMBL" id="JACHOU010000004">
    <property type="protein sequence ID" value="MBB6354573.1"/>
    <property type="molecule type" value="Genomic_DNA"/>
</dbReference>
<dbReference type="PANTHER" id="PTHR43790">
    <property type="entry name" value="CARBOHYDRATE TRANSPORT ATP-BINDING PROTEIN MG119-RELATED"/>
    <property type="match status" value="1"/>
</dbReference>
<dbReference type="InterPro" id="IPR017871">
    <property type="entry name" value="ABC_transporter-like_CS"/>
</dbReference>
<evidence type="ECO:0000256" key="5">
    <source>
        <dbReference type="ARBA" id="ARBA00022597"/>
    </source>
</evidence>
<evidence type="ECO:0000313" key="13">
    <source>
        <dbReference type="Proteomes" id="UP000536262"/>
    </source>
</evidence>
<dbReference type="InterPro" id="IPR003593">
    <property type="entry name" value="AAA+_ATPase"/>
</dbReference>